<reference evidence="1 2" key="1">
    <citation type="submission" date="2014-02" db="EMBL/GenBank/DDBJ databases">
        <title>The genome sequence of the entomopathogenic fungus Metarhizium robertsii ARSEF 2575.</title>
        <authorList>
            <person name="Giuliano Garisto Donzelli B."/>
            <person name="Roe B.A."/>
            <person name="Macmil S.L."/>
            <person name="Krasnoff S.B."/>
            <person name="Gibson D.M."/>
        </authorList>
    </citation>
    <scope>NUCLEOTIDE SEQUENCE [LARGE SCALE GENOMIC DNA]</scope>
    <source>
        <strain evidence="1 2">ARSEF 2575</strain>
    </source>
</reference>
<dbReference type="AlphaFoldDB" id="A0A014NBR8"/>
<comment type="caution">
    <text evidence="1">The sequence shown here is derived from an EMBL/GenBank/DDBJ whole genome shotgun (WGS) entry which is preliminary data.</text>
</comment>
<proteinExistence type="predicted"/>
<dbReference type="Proteomes" id="UP000030151">
    <property type="component" value="Unassembled WGS sequence"/>
</dbReference>
<evidence type="ECO:0000313" key="1">
    <source>
        <dbReference type="EMBL" id="EXU98791.1"/>
    </source>
</evidence>
<evidence type="ECO:0000313" key="2">
    <source>
        <dbReference type="Proteomes" id="UP000030151"/>
    </source>
</evidence>
<name>A0A014NBR8_9HYPO</name>
<organism evidence="1 2">
    <name type="scientific">Metarhizium robertsii</name>
    <dbReference type="NCBI Taxonomy" id="568076"/>
    <lineage>
        <taxon>Eukaryota</taxon>
        <taxon>Fungi</taxon>
        <taxon>Dikarya</taxon>
        <taxon>Ascomycota</taxon>
        <taxon>Pezizomycotina</taxon>
        <taxon>Sordariomycetes</taxon>
        <taxon>Hypocreomycetidae</taxon>
        <taxon>Hypocreales</taxon>
        <taxon>Clavicipitaceae</taxon>
        <taxon>Metarhizium</taxon>
    </lineage>
</organism>
<gene>
    <name evidence="1" type="ORF">X797_008028</name>
</gene>
<accession>A0A014NBR8</accession>
<dbReference type="EMBL" id="JELW01000023">
    <property type="protein sequence ID" value="EXU98791.1"/>
    <property type="molecule type" value="Genomic_DNA"/>
</dbReference>
<protein>
    <submittedName>
        <fullName evidence="1">Uncharacterized protein</fullName>
    </submittedName>
</protein>
<dbReference type="HOGENOM" id="CLU_1390537_0_0_1"/>
<sequence length="196" mass="22497">MTRTRSSVVTRGRVPCYQSLLHGQDQRQSPAKWYRRQKTSRLLSTQTEHMSRWKPWAQPFPSGIYSGYSSLLSLENQGLFSDSTIKLDSHPRFRYTRYYFEHYRYTSQTSRHSLTANKMSGITVVNNTAKEIYVCVTAMRSDSGQGSEAWYVLNGHGGKDTWTRTQMQIVNFVRSKTPGILVETVLGVPGETTRIN</sequence>